<proteinExistence type="predicted"/>
<evidence type="ECO:0000313" key="4">
    <source>
        <dbReference type="Proteomes" id="UP000799770"/>
    </source>
</evidence>
<dbReference type="PANTHER" id="PTHR24148:SF73">
    <property type="entry name" value="HET DOMAIN PROTEIN (AFU_ORTHOLOGUE AFUA_8G01020)"/>
    <property type="match status" value="1"/>
</dbReference>
<name>A0A6A5ZUS3_9PLEO</name>
<dbReference type="EMBL" id="ML977310">
    <property type="protein sequence ID" value="KAF2123036.1"/>
    <property type="molecule type" value="Genomic_DNA"/>
</dbReference>
<accession>A0A6A5ZUS3</accession>
<dbReference type="InterPro" id="IPR010730">
    <property type="entry name" value="HET"/>
</dbReference>
<evidence type="ECO:0000259" key="2">
    <source>
        <dbReference type="Pfam" id="PF06985"/>
    </source>
</evidence>
<gene>
    <name evidence="3" type="ORF">BDV96DRAFT_639587</name>
</gene>
<dbReference type="InterPro" id="IPR052895">
    <property type="entry name" value="HetReg/Transcr_Mod"/>
</dbReference>
<dbReference type="Pfam" id="PF06985">
    <property type="entry name" value="HET"/>
    <property type="match status" value="1"/>
</dbReference>
<protein>
    <submittedName>
        <fullName evidence="3">Heterokaryon incompatibility protein-domain-containing protein</fullName>
    </submittedName>
</protein>
<feature type="domain" description="Heterokaryon incompatibility" evidence="2">
    <location>
        <begin position="43"/>
        <end position="197"/>
    </location>
</feature>
<evidence type="ECO:0000256" key="1">
    <source>
        <dbReference type="SAM" id="MobiDB-lite"/>
    </source>
</evidence>
<reference evidence="3" key="1">
    <citation type="journal article" date="2020" name="Stud. Mycol.">
        <title>101 Dothideomycetes genomes: a test case for predicting lifestyles and emergence of pathogens.</title>
        <authorList>
            <person name="Haridas S."/>
            <person name="Albert R."/>
            <person name="Binder M."/>
            <person name="Bloem J."/>
            <person name="Labutti K."/>
            <person name="Salamov A."/>
            <person name="Andreopoulos B."/>
            <person name="Baker S."/>
            <person name="Barry K."/>
            <person name="Bills G."/>
            <person name="Bluhm B."/>
            <person name="Cannon C."/>
            <person name="Castanera R."/>
            <person name="Culley D."/>
            <person name="Daum C."/>
            <person name="Ezra D."/>
            <person name="Gonzalez J."/>
            <person name="Henrissat B."/>
            <person name="Kuo A."/>
            <person name="Liang C."/>
            <person name="Lipzen A."/>
            <person name="Lutzoni F."/>
            <person name="Magnuson J."/>
            <person name="Mondo S."/>
            <person name="Nolan M."/>
            <person name="Ohm R."/>
            <person name="Pangilinan J."/>
            <person name="Park H.-J."/>
            <person name="Ramirez L."/>
            <person name="Alfaro M."/>
            <person name="Sun H."/>
            <person name="Tritt A."/>
            <person name="Yoshinaga Y."/>
            <person name="Zwiers L.-H."/>
            <person name="Turgeon B."/>
            <person name="Goodwin S."/>
            <person name="Spatafora J."/>
            <person name="Crous P."/>
            <person name="Grigoriev I."/>
        </authorList>
    </citation>
    <scope>NUCLEOTIDE SEQUENCE</scope>
    <source>
        <strain evidence="3">CBS 627.86</strain>
    </source>
</reference>
<sequence>MSIYTPLDTGRNEIRLLDIQPASFDAPIRCDLWHAELTPGLTFTALSYTWGDPIIRKTITINGASMEVTVNLFDALQHMRSADEARTFWIDAVCIDQENLEERSAQVLRMCDIYTMATKVEVWLGREESEHDAEAMTLIQELCEATPDAEEVLAKGLNEKHREEFLFRFAESSSEKLRALCRLFKRPWWTRIWVVQELSLAKQDRAVVRCGKHTAPWLEFLVAAYAIDNFWDMVCGIIWNKYQDETVEGHQHGIRMAQCRNVDSTLPGFTLLELLNQHRDCAATDPRDKVYGLLGLAGDVKTIGLTPSYTSTPKEIYIDLFQRHIRATGSLDMICSVRFPKNIEELPSWAPDWSTDQTVPGICINDRYIGGNNFQGSPIAQFEKYCASGDTSSDASLPGDAMIVSIVHVGTISYLGQVDPGMTVEDLDIMDTLGMVDEEGYSGSISQTFNEWCNLMLKCPEWDKIEARYGREGVLEAFCRTLIGDRNGRMMRPVADPGSEDEDGETHDDDMTDIEDDEPSEGSKDAANSDGEQEEGFTDFRDTRLFSPMEMLNITNEDYRSCLQISYGKRFALLDSGHIGIVPGHSIVGDSVVVVVGCSMPLVVQKSATKTTFVGECYVHGAMNGEAMVGRRTSLVLL</sequence>
<dbReference type="Proteomes" id="UP000799770">
    <property type="component" value="Unassembled WGS sequence"/>
</dbReference>
<dbReference type="PANTHER" id="PTHR24148">
    <property type="entry name" value="ANKYRIN REPEAT DOMAIN-CONTAINING PROTEIN 39 HOMOLOG-RELATED"/>
    <property type="match status" value="1"/>
</dbReference>
<dbReference type="Pfam" id="PF26639">
    <property type="entry name" value="Het-6_barrel"/>
    <property type="match status" value="1"/>
</dbReference>
<evidence type="ECO:0000313" key="3">
    <source>
        <dbReference type="EMBL" id="KAF2123036.1"/>
    </source>
</evidence>
<dbReference type="OrthoDB" id="2157530at2759"/>
<keyword evidence="4" id="KW-1185">Reference proteome</keyword>
<organism evidence="3 4">
    <name type="scientific">Lophiotrema nucula</name>
    <dbReference type="NCBI Taxonomy" id="690887"/>
    <lineage>
        <taxon>Eukaryota</taxon>
        <taxon>Fungi</taxon>
        <taxon>Dikarya</taxon>
        <taxon>Ascomycota</taxon>
        <taxon>Pezizomycotina</taxon>
        <taxon>Dothideomycetes</taxon>
        <taxon>Pleosporomycetidae</taxon>
        <taxon>Pleosporales</taxon>
        <taxon>Lophiotremataceae</taxon>
        <taxon>Lophiotrema</taxon>
    </lineage>
</organism>
<feature type="compositionally biased region" description="Acidic residues" evidence="1">
    <location>
        <begin position="498"/>
        <end position="520"/>
    </location>
</feature>
<feature type="region of interest" description="Disordered" evidence="1">
    <location>
        <begin position="489"/>
        <end position="540"/>
    </location>
</feature>
<dbReference type="AlphaFoldDB" id="A0A6A5ZUS3"/>